<dbReference type="GO" id="GO:0003887">
    <property type="term" value="F:DNA-directed DNA polymerase activity"/>
    <property type="evidence" value="ECO:0007669"/>
    <property type="project" value="UniProtKB-KW"/>
</dbReference>
<proteinExistence type="predicted"/>
<evidence type="ECO:0000256" key="1">
    <source>
        <dbReference type="ARBA" id="ARBA00012417"/>
    </source>
</evidence>
<dbReference type="SUPFAM" id="SSF89550">
    <property type="entry name" value="PHP domain-like"/>
    <property type="match status" value="1"/>
</dbReference>
<dbReference type="RefSeq" id="WP_083634203.1">
    <property type="nucleotide sequence ID" value="NZ_FOOH01000006.1"/>
</dbReference>
<dbReference type="SMART" id="SM00481">
    <property type="entry name" value="POLIIIAc"/>
    <property type="match status" value="1"/>
</dbReference>
<dbReference type="InterPro" id="IPR016195">
    <property type="entry name" value="Pol/histidinol_Pase-like"/>
</dbReference>
<keyword evidence="5" id="KW-0239">DNA-directed DNA polymerase</keyword>
<dbReference type="InterPro" id="IPR040982">
    <property type="entry name" value="DNA_pol3_finger"/>
</dbReference>
<accession>A0A1I2KYP3</accession>
<protein>
    <recommendedName>
        <fullName evidence="1">DNA-directed DNA polymerase</fullName>
        <ecNumber evidence="1">2.7.7.7</ecNumber>
    </recommendedName>
</protein>
<comment type="catalytic activity">
    <reaction evidence="6">
        <text>DNA(n) + a 2'-deoxyribonucleoside 5'-triphosphate = DNA(n+1) + diphosphate</text>
        <dbReference type="Rhea" id="RHEA:22508"/>
        <dbReference type="Rhea" id="RHEA-COMP:17339"/>
        <dbReference type="Rhea" id="RHEA-COMP:17340"/>
        <dbReference type="ChEBI" id="CHEBI:33019"/>
        <dbReference type="ChEBI" id="CHEBI:61560"/>
        <dbReference type="ChEBI" id="CHEBI:173112"/>
        <dbReference type="EC" id="2.7.7.7"/>
    </reaction>
</comment>
<feature type="domain" description="Polymerase/histidinol phosphatase N-terminal" evidence="7">
    <location>
        <begin position="2"/>
        <end position="69"/>
    </location>
</feature>
<dbReference type="Gene3D" id="3.20.20.140">
    <property type="entry name" value="Metal-dependent hydrolases"/>
    <property type="match status" value="1"/>
</dbReference>
<keyword evidence="4" id="KW-0235">DNA replication</keyword>
<evidence type="ECO:0000256" key="5">
    <source>
        <dbReference type="ARBA" id="ARBA00022932"/>
    </source>
</evidence>
<dbReference type="Pfam" id="PF07733">
    <property type="entry name" value="DNA_pol3_alpha"/>
    <property type="match status" value="1"/>
</dbReference>
<keyword evidence="9" id="KW-1185">Reference proteome</keyword>
<dbReference type="NCBIfam" id="TIGR00594">
    <property type="entry name" value="polc"/>
    <property type="match status" value="1"/>
</dbReference>
<keyword evidence="2" id="KW-0808">Transferase</keyword>
<evidence type="ECO:0000256" key="4">
    <source>
        <dbReference type="ARBA" id="ARBA00022705"/>
    </source>
</evidence>
<dbReference type="GO" id="GO:0008408">
    <property type="term" value="F:3'-5' exonuclease activity"/>
    <property type="evidence" value="ECO:0007669"/>
    <property type="project" value="InterPro"/>
</dbReference>
<evidence type="ECO:0000313" key="8">
    <source>
        <dbReference type="EMBL" id="SFF71693.1"/>
    </source>
</evidence>
<sequence>MIYLNCHTWYSLRYGTFSVEKLCELAREFKVESLALTDINNTSACLNFIKIASEYGIKPIVGIDFRNGAEQQYVGVAKNNEGFRQLNEHLSQQFHLKKDFKPEAPELPDCFIIYPFEKVFAHKKTNFRKNEFIGISVESLRKLKFSKYLEFKDKLVLQQSVSFRNKRDYNAHRLLRAIDNNVLLSQLPENEQGSFSHQMIASEIITSEFEDFSYILENTHELVNACRVDFKFGKTQNRNLLVSGDSPEADVARLRKLCDENLPKRYPKLEPEVLERVEKELNAIIKLGFVSYFLINYDIVSYARSQNFPFIGRGSGANSIIAYIIGITNVDPVELDLYFERFINESRSSPPDFDIDFSWKDRNEVTDFIFKKYEFTALMGTYVTFKRRAVSRELGKVFGLPKENIDKLSAGFFSINELDQLEKLVLRYSALIEGFPNYLSVHSGGILILNDSIYNYAATFLPPKGFETIQIDMNIAEEVGIHKFDILAQRGLSKITDAIEIIRKNQPNAEIEEIENIAVFKEDPEINNLLKTGDCMGVFYVESPAMRGLLTKLQTDNYLNLVAASSIIRPGISSGGMKEEYIKRHRDPKRRKQGHPVMLEIMGDTYGIMVYQEDVMKVAHKFAGLSFEDADVLRRGMSGKKTSKGQMERIEAKFRENCKQKGYNKKIIDEVWEQISSFAGYAFPKGHSASYAVESYQSLYLKKYFPLEFMVAALNNGGGFYDVETYIQEIRKCGGRVHPPCINKSDHPNSIFGKDIYLGLGYIKELETKTVQQILENRQFFGVFKSFDDFIDRVSISIEQLSILLKIDAFRFTQTDKHHLLWKAHFKLNASKPVATQEKLFNTAHRDFELPQFQYSALIEAFDQMELLGFPLCSHFKLLKNPIEKSVRAKDLKHYVGKEVLIYGALITAKKTGTSNGKYMYFGTFFDAEGDVFDTVQFPATAEKYPLRSKGIYKCYGRVNNELDYISISIQWLQRQDTLTDPRLVGYQFS</sequence>
<dbReference type="InterPro" id="IPR029460">
    <property type="entry name" value="DNAPol_HHH"/>
</dbReference>
<dbReference type="Proteomes" id="UP000199116">
    <property type="component" value="Unassembled WGS sequence"/>
</dbReference>
<dbReference type="InterPro" id="IPR011708">
    <property type="entry name" value="DNA_pol3_alpha_NTPase_dom"/>
</dbReference>
<evidence type="ECO:0000256" key="3">
    <source>
        <dbReference type="ARBA" id="ARBA00022695"/>
    </source>
</evidence>
<dbReference type="CDD" id="cd07431">
    <property type="entry name" value="PHP_PolIIIA"/>
    <property type="match status" value="1"/>
</dbReference>
<dbReference type="EMBL" id="FOOH01000006">
    <property type="protein sequence ID" value="SFF71693.1"/>
    <property type="molecule type" value="Genomic_DNA"/>
</dbReference>
<dbReference type="EC" id="2.7.7.7" evidence="1"/>
<dbReference type="Pfam" id="PF17657">
    <property type="entry name" value="DNA_pol3_finger"/>
    <property type="match status" value="1"/>
</dbReference>
<evidence type="ECO:0000259" key="7">
    <source>
        <dbReference type="SMART" id="SM00481"/>
    </source>
</evidence>
<reference evidence="9" key="1">
    <citation type="submission" date="2016-10" db="EMBL/GenBank/DDBJ databases">
        <authorList>
            <person name="Varghese N."/>
            <person name="Submissions S."/>
        </authorList>
    </citation>
    <scope>NUCLEOTIDE SEQUENCE [LARGE SCALE GENOMIC DNA]</scope>
    <source>
        <strain evidence="9">DSM 23515</strain>
    </source>
</reference>
<dbReference type="InterPro" id="IPR003141">
    <property type="entry name" value="Pol/His_phosphatase_N"/>
</dbReference>
<name>A0A1I2KYP3_9FLAO</name>
<organism evidence="8 9">
    <name type="scientific">Salegentibacter agarivorans</name>
    <dbReference type="NCBI Taxonomy" id="345907"/>
    <lineage>
        <taxon>Bacteria</taxon>
        <taxon>Pseudomonadati</taxon>
        <taxon>Bacteroidota</taxon>
        <taxon>Flavobacteriia</taxon>
        <taxon>Flavobacteriales</taxon>
        <taxon>Flavobacteriaceae</taxon>
        <taxon>Salegentibacter</taxon>
    </lineage>
</organism>
<dbReference type="Gene3D" id="1.10.150.870">
    <property type="match status" value="1"/>
</dbReference>
<dbReference type="CDD" id="cd04485">
    <property type="entry name" value="DnaE_OBF"/>
    <property type="match status" value="1"/>
</dbReference>
<dbReference type="Pfam" id="PF02811">
    <property type="entry name" value="PHP"/>
    <property type="match status" value="1"/>
</dbReference>
<keyword evidence="3" id="KW-0548">Nucleotidyltransferase</keyword>
<dbReference type="AlphaFoldDB" id="A0A1I2KYP3"/>
<dbReference type="PANTHER" id="PTHR32294">
    <property type="entry name" value="DNA POLYMERASE III SUBUNIT ALPHA"/>
    <property type="match status" value="1"/>
</dbReference>
<dbReference type="InterPro" id="IPR004805">
    <property type="entry name" value="DnaE2/DnaE/PolC"/>
</dbReference>
<dbReference type="Pfam" id="PF14579">
    <property type="entry name" value="HHH_6"/>
    <property type="match status" value="1"/>
</dbReference>
<dbReference type="GO" id="GO:0006260">
    <property type="term" value="P:DNA replication"/>
    <property type="evidence" value="ECO:0007669"/>
    <property type="project" value="UniProtKB-KW"/>
</dbReference>
<evidence type="ECO:0000256" key="6">
    <source>
        <dbReference type="ARBA" id="ARBA00049244"/>
    </source>
</evidence>
<evidence type="ECO:0000313" key="9">
    <source>
        <dbReference type="Proteomes" id="UP000199116"/>
    </source>
</evidence>
<dbReference type="InterPro" id="IPR004013">
    <property type="entry name" value="PHP_dom"/>
</dbReference>
<evidence type="ECO:0000256" key="2">
    <source>
        <dbReference type="ARBA" id="ARBA00022679"/>
    </source>
</evidence>
<gene>
    <name evidence="8" type="ORF">SAMN04488033_10651</name>
</gene>